<evidence type="ECO:0000256" key="1">
    <source>
        <dbReference type="ARBA" id="ARBA00009437"/>
    </source>
</evidence>
<dbReference type="EMBL" id="FNRQ01000002">
    <property type="protein sequence ID" value="SEA59124.1"/>
    <property type="molecule type" value="Genomic_DNA"/>
</dbReference>
<proteinExistence type="inferred from homology"/>
<gene>
    <name evidence="6" type="ORF">SAMN05192564_102289</name>
</gene>
<dbReference type="Gene3D" id="1.10.10.10">
    <property type="entry name" value="Winged helix-like DNA-binding domain superfamily/Winged helix DNA-binding domain"/>
    <property type="match status" value="1"/>
</dbReference>
<dbReference type="InterPro" id="IPR000847">
    <property type="entry name" value="LysR_HTH_N"/>
</dbReference>
<evidence type="ECO:0000259" key="5">
    <source>
        <dbReference type="PROSITE" id="PS50931"/>
    </source>
</evidence>
<dbReference type="SUPFAM" id="SSF53850">
    <property type="entry name" value="Periplasmic binding protein-like II"/>
    <property type="match status" value="1"/>
</dbReference>
<comment type="similarity">
    <text evidence="1">Belongs to the LysR transcriptional regulatory family.</text>
</comment>
<evidence type="ECO:0000256" key="2">
    <source>
        <dbReference type="ARBA" id="ARBA00023015"/>
    </source>
</evidence>
<evidence type="ECO:0000256" key="4">
    <source>
        <dbReference type="ARBA" id="ARBA00023163"/>
    </source>
</evidence>
<dbReference type="Gene3D" id="3.40.190.10">
    <property type="entry name" value="Periplasmic binding protein-like II"/>
    <property type="match status" value="2"/>
</dbReference>
<reference evidence="7" key="1">
    <citation type="submission" date="2016-10" db="EMBL/GenBank/DDBJ databases">
        <authorList>
            <person name="Varghese N."/>
            <person name="Submissions S."/>
        </authorList>
    </citation>
    <scope>NUCLEOTIDE SEQUENCE [LARGE SCALE GENOMIC DNA]</scope>
    <source>
        <strain evidence="7">LMG 24000</strain>
    </source>
</reference>
<evidence type="ECO:0000256" key="3">
    <source>
        <dbReference type="ARBA" id="ARBA00023125"/>
    </source>
</evidence>
<keyword evidence="2" id="KW-0805">Transcription regulation</keyword>
<dbReference type="PROSITE" id="PS50931">
    <property type="entry name" value="HTH_LYSR"/>
    <property type="match status" value="1"/>
</dbReference>
<dbReference type="Pfam" id="PF03466">
    <property type="entry name" value="LysR_substrate"/>
    <property type="match status" value="1"/>
</dbReference>
<dbReference type="STRING" id="83784.SAMN05192564_102289"/>
<keyword evidence="3" id="KW-0238">DNA-binding</keyword>
<dbReference type="InterPro" id="IPR036390">
    <property type="entry name" value="WH_DNA-bd_sf"/>
</dbReference>
<dbReference type="InterPro" id="IPR058163">
    <property type="entry name" value="LysR-type_TF_proteobact-type"/>
</dbReference>
<name>A0A1H4CFJ5_9BURK</name>
<keyword evidence="4" id="KW-0804">Transcription</keyword>
<dbReference type="PANTHER" id="PTHR30537:SF74">
    <property type="entry name" value="HTH-TYPE TRANSCRIPTIONAL REGULATOR TRPI"/>
    <property type="match status" value="1"/>
</dbReference>
<dbReference type="CDD" id="cd08432">
    <property type="entry name" value="PBP2_GcdR_TrpI_HvrB_AmpR_like"/>
    <property type="match status" value="1"/>
</dbReference>
<dbReference type="GO" id="GO:0003700">
    <property type="term" value="F:DNA-binding transcription factor activity"/>
    <property type="evidence" value="ECO:0007669"/>
    <property type="project" value="InterPro"/>
</dbReference>
<protein>
    <submittedName>
        <fullName evidence="6">Transcriptional regulator, LysR family</fullName>
    </submittedName>
</protein>
<keyword evidence="7" id="KW-1185">Reference proteome</keyword>
<dbReference type="Pfam" id="PF00126">
    <property type="entry name" value="HTH_1"/>
    <property type="match status" value="1"/>
</dbReference>
<dbReference type="GO" id="GO:0043565">
    <property type="term" value="F:sequence-specific DNA binding"/>
    <property type="evidence" value="ECO:0007669"/>
    <property type="project" value="TreeGrafter"/>
</dbReference>
<evidence type="ECO:0000313" key="6">
    <source>
        <dbReference type="EMBL" id="SEA59124.1"/>
    </source>
</evidence>
<accession>A0A1H4CFJ5</accession>
<feature type="domain" description="HTH lysR-type" evidence="5">
    <location>
        <begin position="5"/>
        <end position="62"/>
    </location>
</feature>
<dbReference type="AlphaFoldDB" id="A0A1H4CFJ5"/>
<dbReference type="InterPro" id="IPR036388">
    <property type="entry name" value="WH-like_DNA-bd_sf"/>
</dbReference>
<dbReference type="OrthoDB" id="8591238at2"/>
<evidence type="ECO:0000313" key="7">
    <source>
        <dbReference type="Proteomes" id="UP000198638"/>
    </source>
</evidence>
<dbReference type="GO" id="GO:0006351">
    <property type="term" value="P:DNA-templated transcription"/>
    <property type="evidence" value="ECO:0007669"/>
    <property type="project" value="TreeGrafter"/>
</dbReference>
<organism evidence="6 7">
    <name type="scientific">Paraburkholderia sartisoli</name>
    <dbReference type="NCBI Taxonomy" id="83784"/>
    <lineage>
        <taxon>Bacteria</taxon>
        <taxon>Pseudomonadati</taxon>
        <taxon>Pseudomonadota</taxon>
        <taxon>Betaproteobacteria</taxon>
        <taxon>Burkholderiales</taxon>
        <taxon>Burkholderiaceae</taxon>
        <taxon>Paraburkholderia</taxon>
    </lineage>
</organism>
<dbReference type="SUPFAM" id="SSF46785">
    <property type="entry name" value="Winged helix' DNA-binding domain"/>
    <property type="match status" value="1"/>
</dbReference>
<dbReference type="Proteomes" id="UP000198638">
    <property type="component" value="Unassembled WGS sequence"/>
</dbReference>
<sequence length="325" mass="35749">MRKLPPLRSLQAFEAAARLGSFKAAAVELNVTPTAISHQIRLLEETCGHGLFQRHPRPLVLTSAGARLYPALRNGFDALVSAVALVAQPPLRVTSPNAFASRWLVPRLPEWRDRYPDIPLEIIGTDAIVDLRSGDADVAIRYARTMPAGFVAQEICRDAFFPVCSPALLAKDGRAIERASDLLRFPLIHFDWMNRDPQAPTWQQWLATAGMIDPGLTVTEKAWALSFREELHAIDAVVAGQGIAICSDVVVSQELKCGTLVKAHPLSLPGYGFYVVSMSHHPRQAVIEAFAVWAAQQSIRLQLVETEAQRRQGAAAFRPHRTDSG</sequence>
<dbReference type="InterPro" id="IPR005119">
    <property type="entry name" value="LysR_subst-bd"/>
</dbReference>
<dbReference type="RefSeq" id="WP_090531796.1">
    <property type="nucleotide sequence ID" value="NZ_FNRQ01000002.1"/>
</dbReference>
<dbReference type="PANTHER" id="PTHR30537">
    <property type="entry name" value="HTH-TYPE TRANSCRIPTIONAL REGULATOR"/>
    <property type="match status" value="1"/>
</dbReference>